<protein>
    <submittedName>
        <fullName evidence="1">Uncharacterized protein</fullName>
    </submittedName>
</protein>
<evidence type="ECO:0000313" key="1">
    <source>
        <dbReference type="EMBL" id="QHS78889.1"/>
    </source>
</evidence>
<proteinExistence type="predicted"/>
<dbReference type="EMBL" id="MN740625">
    <property type="protein sequence ID" value="QHS78889.1"/>
    <property type="molecule type" value="Genomic_DNA"/>
</dbReference>
<sequence length="127" mass="14842">MNNSLILSTFISQIDEYLDDISKTYSVDNRFERGRLYLEGIKKSNPRMIITTWKTMVTDKYADQIEAGDIEYFLAKDYTEDAGHYTPSVDSVIQELRATVRRMSEENKAISLKYIQNLCKLSKLYVY</sequence>
<organism evidence="1">
    <name type="scientific">viral metagenome</name>
    <dbReference type="NCBI Taxonomy" id="1070528"/>
    <lineage>
        <taxon>unclassified sequences</taxon>
        <taxon>metagenomes</taxon>
        <taxon>organismal metagenomes</taxon>
    </lineage>
</organism>
<accession>A0A6C0AGI4</accession>
<reference evidence="1" key="1">
    <citation type="journal article" date="2020" name="Nature">
        <title>Giant virus diversity and host interactions through global metagenomics.</title>
        <authorList>
            <person name="Schulz F."/>
            <person name="Roux S."/>
            <person name="Paez-Espino D."/>
            <person name="Jungbluth S."/>
            <person name="Walsh D.A."/>
            <person name="Denef V.J."/>
            <person name="McMahon K.D."/>
            <person name="Konstantinidis K.T."/>
            <person name="Eloe-Fadrosh E.A."/>
            <person name="Kyrpides N.C."/>
            <person name="Woyke T."/>
        </authorList>
    </citation>
    <scope>NUCLEOTIDE SEQUENCE</scope>
    <source>
        <strain evidence="1">GVMAG-S-1035118-87</strain>
    </source>
</reference>
<dbReference type="AlphaFoldDB" id="A0A6C0AGI4"/>
<name>A0A6C0AGI4_9ZZZZ</name>